<dbReference type="GO" id="GO:0016779">
    <property type="term" value="F:nucleotidyltransferase activity"/>
    <property type="evidence" value="ECO:0007669"/>
    <property type="project" value="UniProtKB-KW"/>
</dbReference>
<keyword evidence="1" id="KW-0548">Nucleotidyltransferase</keyword>
<proteinExistence type="predicted"/>
<protein>
    <submittedName>
        <fullName evidence="1">Adenosylcobinamide kinase /adenosylcobinamide-phosphate guanylyltransferase</fullName>
    </submittedName>
</protein>
<keyword evidence="1" id="KW-0418">Kinase</keyword>
<dbReference type="Proteomes" id="UP000199163">
    <property type="component" value="Unassembled WGS sequence"/>
</dbReference>
<dbReference type="AlphaFoldDB" id="A0A1G7ZK71"/>
<dbReference type="RefSeq" id="WP_091270985.1">
    <property type="nucleotide sequence ID" value="NZ_FNDK01000001.1"/>
</dbReference>
<sequence length="147" mass="17000">MYFITGGACNGKKQWVVTNFNEKIQNSCRWYCGYQEDWTDILELQHTEADTVVIEGIEHCLKAYASEGSGRSGALFYETFVQPLRHWEKACAGRTLIIIGTDVTKGVVPMEQETRRFRDETGRLFQYLSQHANDMYMIWFGIAKKLL</sequence>
<reference evidence="2" key="1">
    <citation type="submission" date="2016-10" db="EMBL/GenBank/DDBJ databases">
        <authorList>
            <person name="Varghese N."/>
            <person name="Submissions S."/>
        </authorList>
    </citation>
    <scope>NUCLEOTIDE SEQUENCE [LARGE SCALE GENOMIC DNA]</scope>
    <source>
        <strain evidence="2">DSM 21632</strain>
    </source>
</reference>
<dbReference type="GO" id="GO:0000166">
    <property type="term" value="F:nucleotide binding"/>
    <property type="evidence" value="ECO:0007669"/>
    <property type="project" value="InterPro"/>
</dbReference>
<dbReference type="GO" id="GO:0009236">
    <property type="term" value="P:cobalamin biosynthetic process"/>
    <property type="evidence" value="ECO:0007669"/>
    <property type="project" value="UniProtKB-UniPathway"/>
</dbReference>
<dbReference type="Pfam" id="PF02283">
    <property type="entry name" value="CobU"/>
    <property type="match status" value="1"/>
</dbReference>
<dbReference type="Gene3D" id="3.40.50.300">
    <property type="entry name" value="P-loop containing nucleotide triphosphate hydrolases"/>
    <property type="match status" value="1"/>
</dbReference>
<keyword evidence="2" id="KW-1185">Reference proteome</keyword>
<name>A0A1G7ZK71_9BACI</name>
<accession>A0A1G7ZK71</accession>
<dbReference type="EMBL" id="FNDK01000001">
    <property type="protein sequence ID" value="SDH09171.1"/>
    <property type="molecule type" value="Genomic_DNA"/>
</dbReference>
<dbReference type="SUPFAM" id="SSF52540">
    <property type="entry name" value="P-loop containing nucleoside triphosphate hydrolases"/>
    <property type="match status" value="1"/>
</dbReference>
<dbReference type="GO" id="GO:0043752">
    <property type="term" value="F:adenosylcobinamide kinase activity"/>
    <property type="evidence" value="ECO:0007669"/>
    <property type="project" value="InterPro"/>
</dbReference>
<dbReference type="UniPathway" id="UPA00148">
    <property type="reaction ID" value="UER00236"/>
</dbReference>
<evidence type="ECO:0000313" key="2">
    <source>
        <dbReference type="Proteomes" id="UP000199163"/>
    </source>
</evidence>
<gene>
    <name evidence="1" type="ORF">SAMN05192534_101583</name>
</gene>
<dbReference type="InterPro" id="IPR027417">
    <property type="entry name" value="P-loop_NTPase"/>
</dbReference>
<organism evidence="1 2">
    <name type="scientific">Alteribacillus persepolensis</name>
    <dbReference type="NCBI Taxonomy" id="568899"/>
    <lineage>
        <taxon>Bacteria</taxon>
        <taxon>Bacillati</taxon>
        <taxon>Bacillota</taxon>
        <taxon>Bacilli</taxon>
        <taxon>Bacillales</taxon>
        <taxon>Bacillaceae</taxon>
        <taxon>Alteribacillus</taxon>
    </lineage>
</organism>
<dbReference type="OrthoDB" id="1766664at2"/>
<dbReference type="InterPro" id="IPR003203">
    <property type="entry name" value="CobU/CobP"/>
</dbReference>
<evidence type="ECO:0000313" key="1">
    <source>
        <dbReference type="EMBL" id="SDH09171.1"/>
    </source>
</evidence>
<dbReference type="STRING" id="568899.SAMN05192534_101583"/>
<keyword evidence="1" id="KW-0808">Transferase</keyword>